<accession>A0A1A9V4M0</accession>
<dbReference type="EnsemblMetazoa" id="GAUT025764-RA">
    <property type="protein sequence ID" value="GAUT025764-PA"/>
    <property type="gene ID" value="GAUT025764"/>
</dbReference>
<keyword evidence="2" id="KW-1185">Reference proteome</keyword>
<reference evidence="1" key="1">
    <citation type="submission" date="2020-05" db="UniProtKB">
        <authorList>
            <consortium name="EnsemblMetazoa"/>
        </authorList>
    </citation>
    <scope>IDENTIFICATION</scope>
    <source>
        <strain evidence="1">TTRI</strain>
    </source>
</reference>
<organism evidence="1 2">
    <name type="scientific">Glossina austeni</name>
    <name type="common">Savannah tsetse fly</name>
    <dbReference type="NCBI Taxonomy" id="7395"/>
    <lineage>
        <taxon>Eukaryota</taxon>
        <taxon>Metazoa</taxon>
        <taxon>Ecdysozoa</taxon>
        <taxon>Arthropoda</taxon>
        <taxon>Hexapoda</taxon>
        <taxon>Insecta</taxon>
        <taxon>Pterygota</taxon>
        <taxon>Neoptera</taxon>
        <taxon>Endopterygota</taxon>
        <taxon>Diptera</taxon>
        <taxon>Brachycera</taxon>
        <taxon>Muscomorpha</taxon>
        <taxon>Hippoboscoidea</taxon>
        <taxon>Glossinidae</taxon>
        <taxon>Glossina</taxon>
    </lineage>
</organism>
<name>A0A1A9V4M0_GLOAU</name>
<dbReference type="Proteomes" id="UP000078200">
    <property type="component" value="Unassembled WGS sequence"/>
</dbReference>
<dbReference type="AlphaFoldDB" id="A0A1A9V4M0"/>
<dbReference type="VEuPathDB" id="VectorBase:GAUT025764"/>
<evidence type="ECO:0000313" key="1">
    <source>
        <dbReference type="EnsemblMetazoa" id="GAUT025764-PA"/>
    </source>
</evidence>
<evidence type="ECO:0000313" key="2">
    <source>
        <dbReference type="Proteomes" id="UP000078200"/>
    </source>
</evidence>
<protein>
    <submittedName>
        <fullName evidence="1">Uncharacterized protein</fullName>
    </submittedName>
</protein>
<sequence length="182" mass="21607">MHTKLKLLLLNRLQRDYILRENKHLVEHTTELIKILKTSWVYNLRKENLITYLPKFNQKTTGSMEKLRRRLAHFIPTEHKAEEIGRLLELQTKYKPPKSPNTASGAIKNLNTKSMPTLRLVVPEETLLSIDEKRSIMETMRKWNIKYDSTQDPFMFIERIKKGADSYRNKSSRLTEYYAQSI</sequence>
<proteinExistence type="predicted"/>